<accession>A0A319DHI7</accession>
<proteinExistence type="predicted"/>
<dbReference type="EMBL" id="KZ825890">
    <property type="protein sequence ID" value="PYH93577.1"/>
    <property type="molecule type" value="Genomic_DNA"/>
</dbReference>
<evidence type="ECO:0000313" key="3">
    <source>
        <dbReference type="Proteomes" id="UP000247810"/>
    </source>
</evidence>
<keyword evidence="3" id="KW-1185">Reference proteome</keyword>
<feature type="region of interest" description="Disordered" evidence="1">
    <location>
        <begin position="53"/>
        <end position="75"/>
    </location>
</feature>
<gene>
    <name evidence="2" type="ORF">BO71DRAFT_252952</name>
</gene>
<dbReference type="AlphaFoldDB" id="A0A319DHI7"/>
<feature type="compositionally biased region" description="Low complexity" evidence="1">
    <location>
        <begin position="53"/>
        <end position="63"/>
    </location>
</feature>
<organism evidence="2 3">
    <name type="scientific">Aspergillus ellipticus CBS 707.79</name>
    <dbReference type="NCBI Taxonomy" id="1448320"/>
    <lineage>
        <taxon>Eukaryota</taxon>
        <taxon>Fungi</taxon>
        <taxon>Dikarya</taxon>
        <taxon>Ascomycota</taxon>
        <taxon>Pezizomycotina</taxon>
        <taxon>Eurotiomycetes</taxon>
        <taxon>Eurotiomycetidae</taxon>
        <taxon>Eurotiales</taxon>
        <taxon>Aspergillaceae</taxon>
        <taxon>Aspergillus</taxon>
        <taxon>Aspergillus subgen. Circumdati</taxon>
    </lineage>
</organism>
<dbReference type="VEuPathDB" id="FungiDB:BO71DRAFT_252952"/>
<evidence type="ECO:0000313" key="2">
    <source>
        <dbReference type="EMBL" id="PYH93577.1"/>
    </source>
</evidence>
<dbReference type="Proteomes" id="UP000247810">
    <property type="component" value="Unassembled WGS sequence"/>
</dbReference>
<name>A0A319DHI7_9EURO</name>
<evidence type="ECO:0000256" key="1">
    <source>
        <dbReference type="SAM" id="MobiDB-lite"/>
    </source>
</evidence>
<protein>
    <submittedName>
        <fullName evidence="2">Uncharacterized protein</fullName>
    </submittedName>
</protein>
<reference evidence="2 3" key="1">
    <citation type="submission" date="2018-02" db="EMBL/GenBank/DDBJ databases">
        <title>The genomes of Aspergillus section Nigri reveals drivers in fungal speciation.</title>
        <authorList>
            <consortium name="DOE Joint Genome Institute"/>
            <person name="Vesth T.C."/>
            <person name="Nybo J."/>
            <person name="Theobald S."/>
            <person name="Brandl J."/>
            <person name="Frisvad J.C."/>
            <person name="Nielsen K.F."/>
            <person name="Lyhne E.K."/>
            <person name="Kogle M.E."/>
            <person name="Kuo A."/>
            <person name="Riley R."/>
            <person name="Clum A."/>
            <person name="Nolan M."/>
            <person name="Lipzen A."/>
            <person name="Salamov A."/>
            <person name="Henrissat B."/>
            <person name="Wiebenga A."/>
            <person name="De vries R.P."/>
            <person name="Grigoriev I.V."/>
            <person name="Mortensen U.H."/>
            <person name="Andersen M.R."/>
            <person name="Baker S.E."/>
        </authorList>
    </citation>
    <scope>NUCLEOTIDE SEQUENCE [LARGE SCALE GENOMIC DNA]</scope>
    <source>
        <strain evidence="2 3">CBS 707.79</strain>
    </source>
</reference>
<sequence length="144" mass="15945">MAHGPWQRNDGTELFYSACDGVAPILFIRSIHPALPLPSSRAVCIYRQSATTTTKTTTSTTLPQPIPSPSLRPPRTTTHHYAPLCTTTHHHGPSSMDPSFVIADRDPTPTRHWWKIPPRSARIRGNCAEAVCRLPRPGGWSRGF</sequence>